<dbReference type="GeneID" id="2901571"/>
<proteinExistence type="predicted"/>
<name>Q6BRA3_DEBHA</name>
<accession>Q6BRA3</accession>
<dbReference type="VEuPathDB" id="FungiDB:DEHA2D17952g"/>
<dbReference type="RefSeq" id="XP_459267.1">
    <property type="nucleotide sequence ID" value="XM_459267.1"/>
</dbReference>
<dbReference type="Proteomes" id="UP000000599">
    <property type="component" value="Chromosome D"/>
</dbReference>
<protein>
    <submittedName>
        <fullName evidence="1">DEHA2D17952p</fullName>
    </submittedName>
</protein>
<gene>
    <name evidence="1" type="ordered locus">DEHA2D17952g</name>
</gene>
<dbReference type="AlphaFoldDB" id="Q6BRA3"/>
<reference evidence="1 2" key="1">
    <citation type="journal article" date="2004" name="Nature">
        <title>Genome evolution in yeasts.</title>
        <authorList>
            <consortium name="Genolevures"/>
            <person name="Dujon B."/>
            <person name="Sherman D."/>
            <person name="Fischer G."/>
            <person name="Durrens P."/>
            <person name="Casaregola S."/>
            <person name="Lafontaine I."/>
            <person name="de Montigny J."/>
            <person name="Marck C."/>
            <person name="Neuveglise C."/>
            <person name="Talla E."/>
            <person name="Goffard N."/>
            <person name="Frangeul L."/>
            <person name="Aigle M."/>
            <person name="Anthouard V."/>
            <person name="Babour A."/>
            <person name="Barbe V."/>
            <person name="Barnay S."/>
            <person name="Blanchin S."/>
            <person name="Beckerich J.M."/>
            <person name="Beyne E."/>
            <person name="Bleykasten C."/>
            <person name="Boisrame A."/>
            <person name="Boyer J."/>
            <person name="Cattolico L."/>
            <person name="Confanioleri F."/>
            <person name="de Daruvar A."/>
            <person name="Despons L."/>
            <person name="Fabre E."/>
            <person name="Fairhead C."/>
            <person name="Ferry-Dumazet H."/>
            <person name="Groppi A."/>
            <person name="Hantraye F."/>
            <person name="Hennequin C."/>
            <person name="Jauniaux N."/>
            <person name="Joyet P."/>
            <person name="Kachouri R."/>
            <person name="Kerrest A."/>
            <person name="Koszul R."/>
            <person name="Lemaire M."/>
            <person name="Lesur I."/>
            <person name="Ma L."/>
            <person name="Muller H."/>
            <person name="Nicaud J.M."/>
            <person name="Nikolski M."/>
            <person name="Oztas S."/>
            <person name="Ozier-Kalogeropoulos O."/>
            <person name="Pellenz S."/>
            <person name="Potier S."/>
            <person name="Richard G.F."/>
            <person name="Straub M.L."/>
            <person name="Suleau A."/>
            <person name="Swennene D."/>
            <person name="Tekaia F."/>
            <person name="Wesolowski-Louvel M."/>
            <person name="Westhof E."/>
            <person name="Wirth B."/>
            <person name="Zeniou-Meyer M."/>
            <person name="Zivanovic I."/>
            <person name="Bolotin-Fukuhara M."/>
            <person name="Thierry A."/>
            <person name="Bouchier C."/>
            <person name="Caudron B."/>
            <person name="Scarpelli C."/>
            <person name="Gaillardin C."/>
            <person name="Weissenbach J."/>
            <person name="Wincker P."/>
            <person name="Souciet J.L."/>
        </authorList>
    </citation>
    <scope>NUCLEOTIDE SEQUENCE [LARGE SCALE GENOMIC DNA]</scope>
    <source>
        <strain evidence="2">ATCC 36239 / CBS 767 / BCRC 21394 / JCM 1990 / NBRC 0083 / IGC 2968</strain>
    </source>
</reference>
<organism evidence="1 2">
    <name type="scientific">Debaryomyces hansenii (strain ATCC 36239 / CBS 767 / BCRC 21394 / JCM 1990 / NBRC 0083 / IGC 2968)</name>
    <name type="common">Yeast</name>
    <name type="synonym">Torulaspora hansenii</name>
    <dbReference type="NCBI Taxonomy" id="284592"/>
    <lineage>
        <taxon>Eukaryota</taxon>
        <taxon>Fungi</taxon>
        <taxon>Dikarya</taxon>
        <taxon>Ascomycota</taxon>
        <taxon>Saccharomycotina</taxon>
        <taxon>Pichiomycetes</taxon>
        <taxon>Debaryomycetaceae</taxon>
        <taxon>Debaryomyces</taxon>
    </lineage>
</organism>
<dbReference type="EMBL" id="CR382136">
    <property type="protein sequence ID" value="CAG87441.1"/>
    <property type="molecule type" value="Genomic_DNA"/>
</dbReference>
<dbReference type="HOGENOM" id="CLU_2687796_0_0_1"/>
<evidence type="ECO:0000313" key="1">
    <source>
        <dbReference type="EMBL" id="CAG87441.1"/>
    </source>
</evidence>
<evidence type="ECO:0000313" key="2">
    <source>
        <dbReference type="Proteomes" id="UP000000599"/>
    </source>
</evidence>
<dbReference type="KEGG" id="dha:DEHA2D17952g"/>
<keyword evidence="2" id="KW-1185">Reference proteome</keyword>
<dbReference type="InParanoid" id="Q6BRA3"/>
<sequence length="74" mass="8600">MLIKRANRFQRFERLVSSKGHTQQRTNDLRVSQLGKKVAKWEMNTKNTCNMVLHKSVAGLQRTDTTHYTGLLNL</sequence>